<dbReference type="Proteomes" id="UP001497525">
    <property type="component" value="Unassembled WGS sequence"/>
</dbReference>
<feature type="chain" id="PRO_5043416236" evidence="1">
    <location>
        <begin position="24"/>
        <end position="270"/>
    </location>
</feature>
<reference evidence="2" key="1">
    <citation type="submission" date="2024-06" db="EMBL/GenBank/DDBJ databases">
        <authorList>
            <person name="Liu X."/>
            <person name="Lenzi L."/>
            <person name="Haldenby T S."/>
            <person name="Uol C."/>
        </authorList>
    </citation>
    <scope>NUCLEOTIDE SEQUENCE</scope>
</reference>
<protein>
    <submittedName>
        <fullName evidence="2">Uncharacterized protein</fullName>
    </submittedName>
</protein>
<evidence type="ECO:0000256" key="1">
    <source>
        <dbReference type="SAM" id="SignalP"/>
    </source>
</evidence>
<dbReference type="AlphaFoldDB" id="A0AAV2TYS5"/>
<dbReference type="EMBL" id="CAXLJL010000822">
    <property type="protein sequence ID" value="CAL5141208.1"/>
    <property type="molecule type" value="Genomic_DNA"/>
</dbReference>
<gene>
    <name evidence="2" type="ORF">CDAUBV1_LOCUS16469</name>
</gene>
<organism evidence="2 3">
    <name type="scientific">Calicophoron daubneyi</name>
    <name type="common">Rumen fluke</name>
    <name type="synonym">Paramphistomum daubneyi</name>
    <dbReference type="NCBI Taxonomy" id="300641"/>
    <lineage>
        <taxon>Eukaryota</taxon>
        <taxon>Metazoa</taxon>
        <taxon>Spiralia</taxon>
        <taxon>Lophotrochozoa</taxon>
        <taxon>Platyhelminthes</taxon>
        <taxon>Trematoda</taxon>
        <taxon>Digenea</taxon>
        <taxon>Plagiorchiida</taxon>
        <taxon>Pronocephalata</taxon>
        <taxon>Paramphistomoidea</taxon>
        <taxon>Paramphistomidae</taxon>
        <taxon>Calicophoron</taxon>
    </lineage>
</organism>
<feature type="signal peptide" evidence="1">
    <location>
        <begin position="1"/>
        <end position="23"/>
    </location>
</feature>
<comment type="caution">
    <text evidence="2">The sequence shown here is derived from an EMBL/GenBank/DDBJ whole genome shotgun (WGS) entry which is preliminary data.</text>
</comment>
<name>A0AAV2TYS5_CALDB</name>
<evidence type="ECO:0000313" key="3">
    <source>
        <dbReference type="Proteomes" id="UP001497525"/>
    </source>
</evidence>
<proteinExistence type="predicted"/>
<sequence length="270" mass="29862">MDYFKNCAFLVSVALLSLHSTVGVTEYFIPEGVYLFQGFSFDGSTMGGSVFKYTNSQNCWVYFSFKFEKPLSSNATVTFKTADGEDHVFNKNTVENFTAVSAQFTLTGNWLEMDKGKVQYYAKVSDRNATALYVWGDYAMGQAVNTTQRIWTSDNCRVRVISDSTTTPTTEKCTTELDFVSTVTGNQTISADQSGNQVISVGNHADFKVKTSCSSGLVMIYYQEDCSQVPTDQTTESTTDLQTTSTTTDSAMFPTTLGVLITWAILLFNL</sequence>
<evidence type="ECO:0000313" key="2">
    <source>
        <dbReference type="EMBL" id="CAL5141208.1"/>
    </source>
</evidence>
<keyword evidence="1" id="KW-0732">Signal</keyword>
<accession>A0AAV2TYS5</accession>